<comment type="caution">
    <text evidence="2">The sequence shown here is derived from an EMBL/GenBank/DDBJ whole genome shotgun (WGS) entry which is preliminary data.</text>
</comment>
<evidence type="ECO:0000313" key="3">
    <source>
        <dbReference type="Proteomes" id="UP000182486"/>
    </source>
</evidence>
<keyword evidence="3" id="KW-1185">Reference proteome</keyword>
<organism evidence="2 3">
    <name type="scientific">Couchioplanes caeruleus subsp. caeruleus</name>
    <dbReference type="NCBI Taxonomy" id="56427"/>
    <lineage>
        <taxon>Bacteria</taxon>
        <taxon>Bacillati</taxon>
        <taxon>Actinomycetota</taxon>
        <taxon>Actinomycetes</taxon>
        <taxon>Micromonosporales</taxon>
        <taxon>Micromonosporaceae</taxon>
        <taxon>Couchioplanes</taxon>
    </lineage>
</organism>
<proteinExistence type="predicted"/>
<sequence length="62" mass="6510">MVVMGLVGAVLAVCAGMYLAALEHPRVCDKVRVERIGVALLVAAAACLSVVVVQVVRSWMSQ</sequence>
<dbReference type="AlphaFoldDB" id="A0A1K0F9H8"/>
<dbReference type="Proteomes" id="UP000182486">
    <property type="component" value="Unassembled WGS sequence"/>
</dbReference>
<keyword evidence="1" id="KW-0812">Transmembrane</keyword>
<evidence type="ECO:0000256" key="1">
    <source>
        <dbReference type="SAM" id="Phobius"/>
    </source>
</evidence>
<keyword evidence="1" id="KW-1133">Transmembrane helix</keyword>
<accession>A0A1K0F9H8</accession>
<gene>
    <name evidence="2" type="ORF">BG844_37205</name>
</gene>
<keyword evidence="1" id="KW-0472">Membrane</keyword>
<reference evidence="2 3" key="1">
    <citation type="submission" date="2016-09" db="EMBL/GenBank/DDBJ databases">
        <title>Couchioplanes caeruleus draft genome sequence.</title>
        <authorList>
            <person name="Sheehan J."/>
            <person name="Caffrey P."/>
        </authorList>
    </citation>
    <scope>NUCLEOTIDE SEQUENCE [LARGE SCALE GENOMIC DNA]</scope>
    <source>
        <strain evidence="2 3">DSM 43634</strain>
    </source>
</reference>
<evidence type="ECO:0000313" key="2">
    <source>
        <dbReference type="EMBL" id="OJF09497.1"/>
    </source>
</evidence>
<name>A0A1K0F9H8_9ACTN</name>
<protein>
    <submittedName>
        <fullName evidence="2">Uncharacterized protein</fullName>
    </submittedName>
</protein>
<feature type="transmembrane region" description="Helical" evidence="1">
    <location>
        <begin position="37"/>
        <end position="56"/>
    </location>
</feature>
<dbReference type="EMBL" id="MEIA01000562">
    <property type="protein sequence ID" value="OJF09497.1"/>
    <property type="molecule type" value="Genomic_DNA"/>
</dbReference>